<dbReference type="InterPro" id="IPR036416">
    <property type="entry name" value="Pept_tRNA_hydro_sf"/>
</dbReference>
<comment type="caution">
    <text evidence="7">The sequence shown here is derived from an EMBL/GenBank/DDBJ whole genome shotgun (WGS) entry which is preliminary data.</text>
</comment>
<reference evidence="7 8" key="1">
    <citation type="journal article" date="2016" name="Nat. Commun.">
        <title>Thousands of microbial genomes shed light on interconnected biogeochemical processes in an aquifer system.</title>
        <authorList>
            <person name="Anantharaman K."/>
            <person name="Brown C.T."/>
            <person name="Hug L.A."/>
            <person name="Sharon I."/>
            <person name="Castelle C.J."/>
            <person name="Probst A.J."/>
            <person name="Thomas B.C."/>
            <person name="Singh A."/>
            <person name="Wilkins M.J."/>
            <person name="Karaoz U."/>
            <person name="Brodie E.L."/>
            <person name="Williams K.H."/>
            <person name="Hubbard S.S."/>
            <person name="Banfield J.F."/>
        </authorList>
    </citation>
    <scope>NUCLEOTIDE SEQUENCE [LARGE SCALE GENOMIC DNA]</scope>
</reference>
<evidence type="ECO:0000256" key="5">
    <source>
        <dbReference type="ARBA" id="ARBA00050038"/>
    </source>
</evidence>
<dbReference type="Proteomes" id="UP000176639">
    <property type="component" value="Unassembled WGS sequence"/>
</dbReference>
<keyword evidence="3 6" id="KW-0378">Hydrolase</keyword>
<dbReference type="GO" id="GO:0005737">
    <property type="term" value="C:cytoplasm"/>
    <property type="evidence" value="ECO:0007669"/>
    <property type="project" value="UniProtKB-SubCell"/>
</dbReference>
<evidence type="ECO:0000256" key="4">
    <source>
        <dbReference type="ARBA" id="ARBA00022884"/>
    </source>
</evidence>
<comment type="function">
    <text evidence="6">Catalyzes the release of premature peptidyl moieties from peptidyl-tRNA molecules trapped in stalled 50S ribosomal subunits, and thus maintains levels of free tRNAs and 50S ribosomes.</text>
</comment>
<comment type="subunit">
    <text evidence="6">Monomer.</text>
</comment>
<dbReference type="Pfam" id="PF01195">
    <property type="entry name" value="Pept_tRNA_hydro"/>
    <property type="match status" value="1"/>
</dbReference>
<dbReference type="AlphaFoldDB" id="A0A1F5B039"/>
<dbReference type="EMBL" id="MEYI01000019">
    <property type="protein sequence ID" value="OGD24003.1"/>
    <property type="molecule type" value="Genomic_DNA"/>
</dbReference>
<feature type="binding site" evidence="6">
    <location>
        <position position="14"/>
    </location>
    <ligand>
        <name>tRNA</name>
        <dbReference type="ChEBI" id="CHEBI:17843"/>
    </ligand>
</feature>
<keyword evidence="6" id="KW-0963">Cytoplasm</keyword>
<dbReference type="SUPFAM" id="SSF53178">
    <property type="entry name" value="Peptidyl-tRNA hydrolase-like"/>
    <property type="match status" value="1"/>
</dbReference>
<dbReference type="Gene3D" id="3.40.50.1470">
    <property type="entry name" value="Peptidyl-tRNA hydrolase"/>
    <property type="match status" value="1"/>
</dbReference>
<dbReference type="GO" id="GO:0072344">
    <property type="term" value="P:rescue of stalled ribosome"/>
    <property type="evidence" value="ECO:0007669"/>
    <property type="project" value="UniProtKB-UniRule"/>
</dbReference>
<comment type="subcellular location">
    <subcellularLocation>
        <location evidence="6">Cytoplasm</location>
    </subcellularLocation>
</comment>
<comment type="similarity">
    <text evidence="6">Belongs to the PTH family.</text>
</comment>
<dbReference type="GO" id="GO:0006515">
    <property type="term" value="P:protein quality control for misfolded or incompletely synthesized proteins"/>
    <property type="evidence" value="ECO:0007669"/>
    <property type="project" value="UniProtKB-UniRule"/>
</dbReference>
<evidence type="ECO:0000256" key="6">
    <source>
        <dbReference type="HAMAP-Rule" id="MF_00083"/>
    </source>
</evidence>
<evidence type="ECO:0000313" key="8">
    <source>
        <dbReference type="Proteomes" id="UP000176639"/>
    </source>
</evidence>
<evidence type="ECO:0000313" key="7">
    <source>
        <dbReference type="EMBL" id="OGD24003.1"/>
    </source>
</evidence>
<feature type="site" description="Stabilizes the basic form of H active site to accept a proton" evidence="6">
    <location>
        <position position="93"/>
    </location>
</feature>
<keyword evidence="2 6" id="KW-0820">tRNA-binding</keyword>
<dbReference type="PANTHER" id="PTHR17224">
    <property type="entry name" value="PEPTIDYL-TRNA HYDROLASE"/>
    <property type="match status" value="1"/>
</dbReference>
<feature type="site" description="Discriminates between blocked and unblocked aminoacyl-tRNA" evidence="6">
    <location>
        <position position="9"/>
    </location>
</feature>
<evidence type="ECO:0000256" key="2">
    <source>
        <dbReference type="ARBA" id="ARBA00022555"/>
    </source>
</evidence>
<comment type="catalytic activity">
    <reaction evidence="6">
        <text>an N-acyl-L-alpha-aminoacyl-tRNA + H2O = an N-acyl-L-amino acid + a tRNA + H(+)</text>
        <dbReference type="Rhea" id="RHEA:54448"/>
        <dbReference type="Rhea" id="RHEA-COMP:10123"/>
        <dbReference type="Rhea" id="RHEA-COMP:13883"/>
        <dbReference type="ChEBI" id="CHEBI:15377"/>
        <dbReference type="ChEBI" id="CHEBI:15378"/>
        <dbReference type="ChEBI" id="CHEBI:59874"/>
        <dbReference type="ChEBI" id="CHEBI:78442"/>
        <dbReference type="ChEBI" id="CHEBI:138191"/>
        <dbReference type="EC" id="3.1.1.29"/>
    </reaction>
</comment>
<sequence>MILIIGLGNPGDEYKNTKHNIGREIVQKLAKKYDFPEFTHDKKANALVSLGKIEKEKTLLALPETFMNKSGLATGALAKYYKVKPATIFVVHDDIDLTVGRIKLSFAKNSAGHKGVEHIIKNLKTNEFYRVRIGISNARKTKQALEVVLKKFSAKETNEVKKAVKKAVEALACAVAESPQKAMTEYNA</sequence>
<name>A0A1F5B039_9BACT</name>
<protein>
    <recommendedName>
        <fullName evidence="5 6">Peptidyl-tRNA hydrolase</fullName>
        <shortName evidence="6">Pth</shortName>
        <ecNumber evidence="1 6">3.1.1.29</ecNumber>
    </recommendedName>
</protein>
<dbReference type="PANTHER" id="PTHR17224:SF1">
    <property type="entry name" value="PEPTIDYL-TRNA HYDROLASE"/>
    <property type="match status" value="1"/>
</dbReference>
<accession>A0A1F5B039</accession>
<gene>
    <name evidence="6" type="primary">pth</name>
    <name evidence="7" type="ORF">A2Z10_02050</name>
</gene>
<dbReference type="CDD" id="cd00462">
    <property type="entry name" value="PTH"/>
    <property type="match status" value="1"/>
</dbReference>
<evidence type="ECO:0000256" key="3">
    <source>
        <dbReference type="ARBA" id="ARBA00022801"/>
    </source>
</evidence>
<evidence type="ECO:0000256" key="1">
    <source>
        <dbReference type="ARBA" id="ARBA00013260"/>
    </source>
</evidence>
<dbReference type="FunFam" id="3.40.50.1470:FF:000001">
    <property type="entry name" value="Peptidyl-tRNA hydrolase"/>
    <property type="match status" value="1"/>
</dbReference>
<organism evidence="7 8">
    <name type="scientific">Candidatus Azambacteria bacterium RBG_16_47_10</name>
    <dbReference type="NCBI Taxonomy" id="1797292"/>
    <lineage>
        <taxon>Bacteria</taxon>
        <taxon>Candidatus Azamiibacteriota</taxon>
    </lineage>
</organism>
<feature type="active site" description="Proton acceptor" evidence="6">
    <location>
        <position position="19"/>
    </location>
</feature>
<dbReference type="InterPro" id="IPR001328">
    <property type="entry name" value="Pept_tRNA_hydro"/>
</dbReference>
<comment type="caution">
    <text evidence="6">Lacks conserved residue(s) required for the propagation of feature annotation.</text>
</comment>
<dbReference type="EC" id="3.1.1.29" evidence="1 6"/>
<dbReference type="GO" id="GO:0004045">
    <property type="term" value="F:peptidyl-tRNA hydrolase activity"/>
    <property type="evidence" value="ECO:0007669"/>
    <property type="project" value="UniProtKB-UniRule"/>
</dbReference>
<proteinExistence type="inferred from homology"/>
<feature type="binding site" evidence="6">
    <location>
        <position position="66"/>
    </location>
    <ligand>
        <name>tRNA</name>
        <dbReference type="ChEBI" id="CHEBI:17843"/>
    </ligand>
</feature>
<feature type="binding site" evidence="6">
    <location>
        <position position="68"/>
    </location>
    <ligand>
        <name>tRNA</name>
        <dbReference type="ChEBI" id="CHEBI:17843"/>
    </ligand>
</feature>
<keyword evidence="4 6" id="KW-0694">RNA-binding</keyword>
<dbReference type="GO" id="GO:0000049">
    <property type="term" value="F:tRNA binding"/>
    <property type="evidence" value="ECO:0007669"/>
    <property type="project" value="UniProtKB-UniRule"/>
</dbReference>
<comment type="function">
    <text evidence="6">Hydrolyzes ribosome-free peptidyl-tRNAs (with 1 or more amino acids incorporated), which drop off the ribosome during protein synthesis, or as a result of ribosome stalling.</text>
</comment>
<dbReference type="NCBIfam" id="TIGR00447">
    <property type="entry name" value="pth"/>
    <property type="match status" value="1"/>
</dbReference>
<dbReference type="HAMAP" id="MF_00083">
    <property type="entry name" value="Pept_tRNA_hydro_bact"/>
    <property type="match status" value="1"/>
</dbReference>